<proteinExistence type="predicted"/>
<evidence type="ECO:0008006" key="3">
    <source>
        <dbReference type="Google" id="ProtNLM"/>
    </source>
</evidence>
<organism evidence="1 2">
    <name type="scientific">Pseudonocardia alaniniphila</name>
    <dbReference type="NCBI Taxonomy" id="75291"/>
    <lineage>
        <taxon>Bacteria</taxon>
        <taxon>Bacillati</taxon>
        <taxon>Actinomycetota</taxon>
        <taxon>Actinomycetes</taxon>
        <taxon>Pseudonocardiales</taxon>
        <taxon>Pseudonocardiaceae</taxon>
        <taxon>Pseudonocardia</taxon>
    </lineage>
</organism>
<comment type="caution">
    <text evidence="1">The sequence shown here is derived from an EMBL/GenBank/DDBJ whole genome shotgun (WGS) entry which is preliminary data.</text>
</comment>
<keyword evidence="2" id="KW-1185">Reference proteome</keyword>
<dbReference type="RefSeq" id="WP_241035335.1">
    <property type="nucleotide sequence ID" value="NZ_BAAAJF010000023.1"/>
</dbReference>
<protein>
    <recommendedName>
        <fullName evidence="3">Zinc finger protein</fullName>
    </recommendedName>
</protein>
<evidence type="ECO:0000313" key="2">
    <source>
        <dbReference type="Proteomes" id="UP001299970"/>
    </source>
</evidence>
<dbReference type="EMBL" id="JAKXMK010000004">
    <property type="protein sequence ID" value="MCH6165311.1"/>
    <property type="molecule type" value="Genomic_DNA"/>
</dbReference>
<gene>
    <name evidence="1" type="ORF">MMF94_06430</name>
</gene>
<evidence type="ECO:0000313" key="1">
    <source>
        <dbReference type="EMBL" id="MCH6165311.1"/>
    </source>
</evidence>
<name>A0ABS9T9Y8_9PSEU</name>
<sequence length="63" mass="7106">MQMDEAKQLRAEWAAKGSPPCDHPQLLKEYYLGTQTGDKVCTTCGEDFSEAEWRAMQGRPARS</sequence>
<reference evidence="1 2" key="1">
    <citation type="submission" date="2022-03" db="EMBL/GenBank/DDBJ databases">
        <title>Pseudonocardia alaer sp. nov., a novel actinomycete isolated from reed forest soil.</title>
        <authorList>
            <person name="Wang L."/>
        </authorList>
    </citation>
    <scope>NUCLEOTIDE SEQUENCE [LARGE SCALE GENOMIC DNA]</scope>
    <source>
        <strain evidence="1 2">Y-16303</strain>
    </source>
</reference>
<dbReference type="Proteomes" id="UP001299970">
    <property type="component" value="Unassembled WGS sequence"/>
</dbReference>
<accession>A0ABS9T9Y8</accession>